<dbReference type="InterPro" id="IPR004574">
    <property type="entry name" value="Alkb"/>
</dbReference>
<dbReference type="Proteomes" id="UP001057455">
    <property type="component" value="Unassembled WGS sequence"/>
</dbReference>
<sequence length="315" mass="34780">MYQEQPFLSHANAVFSEIRNTPLESLNTGSFRLGLQDALEAAGKSAGDDPRQLERLRHVASSYKVHFLSLEPPVSAPRQASVYTFDGFPGLCVVRNYLTEDQCHRLMCQTLCDYINVGCATLISWDASWGTRTYRGYSPFPDPLVRLTRCVLSHFDSDYIPDAAIINCYSKSYFLRLHKDDAEETDDCVVNISLGAPAIFMLGGVDHGTVPVSFVVDSGSVVLMSQSSRFCLHGIVKLLSYNKPGIYHNRDCPDNGAAAAIPAYAFPKFEKTIPQCPDQALSGIAPSDRLMSSVQSLSKDLRVSISIRRAKVRPT</sequence>
<dbReference type="Gene3D" id="2.60.120.590">
    <property type="entry name" value="Alpha-ketoglutarate-dependent dioxygenase AlkB-like"/>
    <property type="match status" value="1"/>
</dbReference>
<dbReference type="InterPro" id="IPR027450">
    <property type="entry name" value="AlkB-like"/>
</dbReference>
<keyword evidence="1 5" id="KW-0479">Metal-binding</keyword>
<dbReference type="Pfam" id="PF13532">
    <property type="entry name" value="2OG-FeII_Oxy_2"/>
    <property type="match status" value="1"/>
</dbReference>
<protein>
    <submittedName>
        <fullName evidence="7">Alkylated DNA repair protein, putative</fullName>
    </submittedName>
</protein>
<name>A0A9W5TD51_BABOV</name>
<dbReference type="InterPro" id="IPR037151">
    <property type="entry name" value="AlkB-like_sf"/>
</dbReference>
<reference evidence="7" key="1">
    <citation type="submission" date="2019-12" db="EMBL/GenBank/DDBJ databases">
        <title>Genome sequence of Babesia ovis.</title>
        <authorList>
            <person name="Yamagishi J."/>
            <person name="Sevinc F."/>
            <person name="Xuan X."/>
        </authorList>
    </citation>
    <scope>NUCLEOTIDE SEQUENCE</scope>
    <source>
        <strain evidence="7">Selcuk</strain>
    </source>
</reference>
<dbReference type="SUPFAM" id="SSF51197">
    <property type="entry name" value="Clavaminate synthase-like"/>
    <property type="match status" value="1"/>
</dbReference>
<evidence type="ECO:0000313" key="7">
    <source>
        <dbReference type="EMBL" id="GFE55750.1"/>
    </source>
</evidence>
<proteinExistence type="predicted"/>
<keyword evidence="2" id="KW-0223">Dioxygenase</keyword>
<evidence type="ECO:0000256" key="2">
    <source>
        <dbReference type="ARBA" id="ARBA00022964"/>
    </source>
</evidence>
<evidence type="ECO:0000256" key="5">
    <source>
        <dbReference type="PIRSR" id="PIRSR604574-2"/>
    </source>
</evidence>
<dbReference type="GO" id="GO:0035515">
    <property type="term" value="F:oxidative RNA demethylase activity"/>
    <property type="evidence" value="ECO:0007669"/>
    <property type="project" value="TreeGrafter"/>
</dbReference>
<dbReference type="PANTHER" id="PTHR16557">
    <property type="entry name" value="ALKYLATED DNA REPAIR PROTEIN ALKB-RELATED"/>
    <property type="match status" value="1"/>
</dbReference>
<dbReference type="GO" id="GO:0035516">
    <property type="term" value="F:broad specificity oxidative DNA demethylase activity"/>
    <property type="evidence" value="ECO:0007669"/>
    <property type="project" value="TreeGrafter"/>
</dbReference>
<comment type="caution">
    <text evidence="7">The sequence shown here is derived from an EMBL/GenBank/DDBJ whole genome shotgun (WGS) entry which is preliminary data.</text>
</comment>
<dbReference type="AlphaFoldDB" id="A0A9W5TD51"/>
<accession>A0A9W5TD51</accession>
<evidence type="ECO:0000259" key="6">
    <source>
        <dbReference type="Pfam" id="PF13532"/>
    </source>
</evidence>
<feature type="domain" description="Alpha-ketoglutarate-dependent dioxygenase AlkB-like" evidence="6">
    <location>
        <begin position="128"/>
        <end position="240"/>
    </location>
</feature>
<organism evidence="7 8">
    <name type="scientific">Babesia ovis</name>
    <dbReference type="NCBI Taxonomy" id="5869"/>
    <lineage>
        <taxon>Eukaryota</taxon>
        <taxon>Sar</taxon>
        <taxon>Alveolata</taxon>
        <taxon>Apicomplexa</taxon>
        <taxon>Aconoidasida</taxon>
        <taxon>Piroplasmida</taxon>
        <taxon>Babesiidae</taxon>
        <taxon>Babesia</taxon>
    </lineage>
</organism>
<dbReference type="EMBL" id="BLIY01000024">
    <property type="protein sequence ID" value="GFE55750.1"/>
    <property type="molecule type" value="Genomic_DNA"/>
</dbReference>
<comment type="cofactor">
    <cofactor evidence="5">
        <name>Fe(2+)</name>
        <dbReference type="ChEBI" id="CHEBI:29033"/>
    </cofactor>
    <text evidence="5">Binds 1 Fe(2+) ion per subunit.</text>
</comment>
<keyword evidence="3" id="KW-0560">Oxidoreductase</keyword>
<dbReference type="PANTHER" id="PTHR16557:SF2">
    <property type="entry name" value="NUCLEIC ACID DIOXYGENASE ALKBH1"/>
    <property type="match status" value="1"/>
</dbReference>
<evidence type="ECO:0000256" key="3">
    <source>
        <dbReference type="ARBA" id="ARBA00023002"/>
    </source>
</evidence>
<feature type="binding site" evidence="5">
    <location>
        <position position="178"/>
    </location>
    <ligand>
        <name>Fe cation</name>
        <dbReference type="ChEBI" id="CHEBI:24875"/>
        <note>catalytic</note>
    </ligand>
</feature>
<keyword evidence="8" id="KW-1185">Reference proteome</keyword>
<dbReference type="GO" id="GO:0008198">
    <property type="term" value="F:ferrous iron binding"/>
    <property type="evidence" value="ECO:0007669"/>
    <property type="project" value="TreeGrafter"/>
</dbReference>
<keyword evidence="4 5" id="KW-0408">Iron</keyword>
<gene>
    <name evidence="7" type="ORF">BaOVIS_031540</name>
</gene>
<feature type="binding site" evidence="5">
    <location>
        <position position="233"/>
    </location>
    <ligand>
        <name>Fe cation</name>
        <dbReference type="ChEBI" id="CHEBI:24875"/>
        <note>catalytic</note>
    </ligand>
</feature>
<dbReference type="OrthoDB" id="364533at2759"/>
<evidence type="ECO:0000313" key="8">
    <source>
        <dbReference type="Proteomes" id="UP001057455"/>
    </source>
</evidence>
<evidence type="ECO:0000256" key="1">
    <source>
        <dbReference type="ARBA" id="ARBA00022723"/>
    </source>
</evidence>
<dbReference type="GO" id="GO:0035513">
    <property type="term" value="P:oxidative RNA demethylation"/>
    <property type="evidence" value="ECO:0007669"/>
    <property type="project" value="TreeGrafter"/>
</dbReference>
<feature type="binding site" evidence="5">
    <location>
        <position position="180"/>
    </location>
    <ligand>
        <name>Fe cation</name>
        <dbReference type="ChEBI" id="CHEBI:24875"/>
        <note>catalytic</note>
    </ligand>
</feature>
<evidence type="ECO:0000256" key="4">
    <source>
        <dbReference type="ARBA" id="ARBA00023004"/>
    </source>
</evidence>
<dbReference type="GO" id="GO:0005737">
    <property type="term" value="C:cytoplasm"/>
    <property type="evidence" value="ECO:0007669"/>
    <property type="project" value="TreeGrafter"/>
</dbReference>